<evidence type="ECO:0000313" key="3">
    <source>
        <dbReference type="Proteomes" id="UP000827092"/>
    </source>
</evidence>
<evidence type="ECO:0000313" key="2">
    <source>
        <dbReference type="EMBL" id="KAG8171130.1"/>
    </source>
</evidence>
<dbReference type="AlphaFoldDB" id="A0AAV6THH6"/>
<comment type="caution">
    <text evidence="2">The sequence shown here is derived from an EMBL/GenBank/DDBJ whole genome shotgun (WGS) entry which is preliminary data.</text>
</comment>
<sequence>MGLICLRRNPDLTSICRQNPYGASPGFLWPLLSGDSSPSFGSQRVRSNSPTSQNGTGGPPGGPPAPEGKGIRMRPTPRRPVFHFAPGVIQDPLLAPFDSLVRVSRRGGPGQGTCCRVRLGTLTPNAHISPRPLRAVDSALGFSLFTRRY</sequence>
<keyword evidence="3" id="KW-1185">Reference proteome</keyword>
<feature type="compositionally biased region" description="Polar residues" evidence="1">
    <location>
        <begin position="34"/>
        <end position="54"/>
    </location>
</feature>
<dbReference type="EMBL" id="JAFNEN010004385">
    <property type="protein sequence ID" value="KAG8171130.1"/>
    <property type="molecule type" value="Genomic_DNA"/>
</dbReference>
<protein>
    <submittedName>
        <fullName evidence="2">Uncharacterized protein</fullName>
    </submittedName>
</protein>
<accession>A0AAV6THH6</accession>
<proteinExistence type="predicted"/>
<evidence type="ECO:0000256" key="1">
    <source>
        <dbReference type="SAM" id="MobiDB-lite"/>
    </source>
</evidence>
<reference evidence="2 3" key="1">
    <citation type="journal article" date="2022" name="Nat. Ecol. Evol.">
        <title>A masculinizing supergene underlies an exaggerated male reproductive morph in a spider.</title>
        <authorList>
            <person name="Hendrickx F."/>
            <person name="De Corte Z."/>
            <person name="Sonet G."/>
            <person name="Van Belleghem S.M."/>
            <person name="Kostlbacher S."/>
            <person name="Vangestel C."/>
        </authorList>
    </citation>
    <scope>NUCLEOTIDE SEQUENCE [LARGE SCALE GENOMIC DNA]</scope>
    <source>
        <strain evidence="2">W744_W776</strain>
    </source>
</reference>
<feature type="region of interest" description="Disordered" evidence="1">
    <location>
        <begin position="34"/>
        <end position="82"/>
    </location>
</feature>
<gene>
    <name evidence="2" type="ORF">JTE90_029154</name>
</gene>
<name>A0AAV6THH6_9ARAC</name>
<feature type="compositionally biased region" description="Basic residues" evidence="1">
    <location>
        <begin position="71"/>
        <end position="81"/>
    </location>
</feature>
<organism evidence="2 3">
    <name type="scientific">Oedothorax gibbosus</name>
    <dbReference type="NCBI Taxonomy" id="931172"/>
    <lineage>
        <taxon>Eukaryota</taxon>
        <taxon>Metazoa</taxon>
        <taxon>Ecdysozoa</taxon>
        <taxon>Arthropoda</taxon>
        <taxon>Chelicerata</taxon>
        <taxon>Arachnida</taxon>
        <taxon>Araneae</taxon>
        <taxon>Araneomorphae</taxon>
        <taxon>Entelegynae</taxon>
        <taxon>Araneoidea</taxon>
        <taxon>Linyphiidae</taxon>
        <taxon>Erigoninae</taxon>
        <taxon>Oedothorax</taxon>
    </lineage>
</organism>
<dbReference type="Proteomes" id="UP000827092">
    <property type="component" value="Unassembled WGS sequence"/>
</dbReference>